<evidence type="ECO:0000313" key="3">
    <source>
        <dbReference type="Proteomes" id="UP000001449"/>
    </source>
</evidence>
<gene>
    <name evidence="2" type="ORF">THAPSDRAFT_9055</name>
</gene>
<dbReference type="GeneID" id="7445809"/>
<accession>B8CA89</accession>
<proteinExistence type="predicted"/>
<feature type="region of interest" description="Disordered" evidence="1">
    <location>
        <begin position="339"/>
        <end position="365"/>
    </location>
</feature>
<dbReference type="KEGG" id="tps:THAPSDRAFT_9055"/>
<reference evidence="2 3" key="2">
    <citation type="journal article" date="2008" name="Nature">
        <title>The Phaeodactylum genome reveals the evolutionary history of diatom genomes.</title>
        <authorList>
            <person name="Bowler C."/>
            <person name="Allen A.E."/>
            <person name="Badger J.H."/>
            <person name="Grimwood J."/>
            <person name="Jabbari K."/>
            <person name="Kuo A."/>
            <person name="Maheswari U."/>
            <person name="Martens C."/>
            <person name="Maumus F."/>
            <person name="Otillar R.P."/>
            <person name="Rayko E."/>
            <person name="Salamov A."/>
            <person name="Vandepoele K."/>
            <person name="Beszteri B."/>
            <person name="Gruber A."/>
            <person name="Heijde M."/>
            <person name="Katinka M."/>
            <person name="Mock T."/>
            <person name="Valentin K."/>
            <person name="Verret F."/>
            <person name="Berges J.A."/>
            <person name="Brownlee C."/>
            <person name="Cadoret J.P."/>
            <person name="Chiovitti A."/>
            <person name="Choi C.J."/>
            <person name="Coesel S."/>
            <person name="De Martino A."/>
            <person name="Detter J.C."/>
            <person name="Durkin C."/>
            <person name="Falciatore A."/>
            <person name="Fournet J."/>
            <person name="Haruta M."/>
            <person name="Huysman M.J."/>
            <person name="Jenkins B.D."/>
            <person name="Jiroutova K."/>
            <person name="Jorgensen R.E."/>
            <person name="Joubert Y."/>
            <person name="Kaplan A."/>
            <person name="Kroger N."/>
            <person name="Kroth P.G."/>
            <person name="La Roche J."/>
            <person name="Lindquist E."/>
            <person name="Lommer M."/>
            <person name="Martin-Jezequel V."/>
            <person name="Lopez P.J."/>
            <person name="Lucas S."/>
            <person name="Mangogna M."/>
            <person name="McGinnis K."/>
            <person name="Medlin L.K."/>
            <person name="Montsant A."/>
            <person name="Oudot-Le Secq M.P."/>
            <person name="Napoli C."/>
            <person name="Obornik M."/>
            <person name="Parker M.S."/>
            <person name="Petit J.L."/>
            <person name="Porcel B.M."/>
            <person name="Poulsen N."/>
            <person name="Robison M."/>
            <person name="Rychlewski L."/>
            <person name="Rynearson T.A."/>
            <person name="Schmutz J."/>
            <person name="Shapiro H."/>
            <person name="Siaut M."/>
            <person name="Stanley M."/>
            <person name="Sussman M.R."/>
            <person name="Taylor A.R."/>
            <person name="Vardi A."/>
            <person name="von Dassow P."/>
            <person name="Vyverman W."/>
            <person name="Willis A."/>
            <person name="Wyrwicz L.S."/>
            <person name="Rokhsar D.S."/>
            <person name="Weissenbach J."/>
            <person name="Armbrust E.V."/>
            <person name="Green B.R."/>
            <person name="Van de Peer Y."/>
            <person name="Grigoriev I.V."/>
        </authorList>
    </citation>
    <scope>NUCLEOTIDE SEQUENCE [LARGE SCALE GENOMIC DNA]</scope>
    <source>
        <strain evidence="2 3">CCMP1335</strain>
    </source>
</reference>
<evidence type="ECO:0000256" key="1">
    <source>
        <dbReference type="SAM" id="MobiDB-lite"/>
    </source>
</evidence>
<dbReference type="HOGENOM" id="CLU_448000_0_0_1"/>
<dbReference type="PaxDb" id="35128-Thaps9055"/>
<sequence>MASTAMSIANDEGTISTLGSTSKTGSGAGSSRRSKRSNTSSRATEEEIAATRHLRLMVEATLTGNAQHFKDGAVIDAASLTKNKPLANFESLLENAEKKLHYNNNKLGGGAVDEAGLLVDTTTGKNAAVYGGKSNKVGKKKKKQSLIGQFLNKKKNTSNKSKSATGALEALEEERGDAATTTKNNSNDEGRDSSLPSNTFIPLQTTNKAVSFDDQTHTADSIIDVRQANSEDYTASICSIRSLGTFEKDFVTNIIAENEAVQYEEISVCTFEEDFKARQGGGGAVLVGGVAAAGRGVGLPMEVGGMTTTQPGDDDDLTLEPILSETTFEKDARKAAMNDGVMPPTQVSFGANGGGENNYDDDDDGLTVEEALSETTFEQDAARNNAAQANGNAPTTLGTMTDMWGVVKTALSTDSARSVSTFEKDNAARKALAIKIGRKPSTNSLSGGGAGSAGVQYNGSDRSECTFEIDYNMRRDRSQRSQKTKASVRSGASSGAKTNTAIPIMDLNLVPSETSHGFERDANKQFKNTSTNKNGDMGGFEKDVSRNMEVLPAARTRSGATHLVKKEAAHMPKIDELVVELSPDAIDRGIKKQQQQDGGIWSRFLCYCTG</sequence>
<feature type="region of interest" description="Disordered" evidence="1">
    <location>
        <begin position="149"/>
        <end position="200"/>
    </location>
</feature>
<keyword evidence="3" id="KW-1185">Reference proteome</keyword>
<dbReference type="EMBL" id="CM000647">
    <property type="protein sequence ID" value="EED89465.1"/>
    <property type="molecule type" value="Genomic_DNA"/>
</dbReference>
<dbReference type="eggNOG" id="ENOG502R8IF">
    <property type="taxonomic scope" value="Eukaryota"/>
</dbReference>
<protein>
    <submittedName>
        <fullName evidence="2">Uncharacterized protein</fullName>
    </submittedName>
</protein>
<feature type="region of interest" description="Disordered" evidence="1">
    <location>
        <begin position="474"/>
        <end position="499"/>
    </location>
</feature>
<dbReference type="AlphaFoldDB" id="B8CA89"/>
<reference evidence="2 3" key="1">
    <citation type="journal article" date="2004" name="Science">
        <title>The genome of the diatom Thalassiosira pseudonana: ecology, evolution, and metabolism.</title>
        <authorList>
            <person name="Armbrust E.V."/>
            <person name="Berges J.A."/>
            <person name="Bowler C."/>
            <person name="Green B.R."/>
            <person name="Martinez D."/>
            <person name="Putnam N.H."/>
            <person name="Zhou S."/>
            <person name="Allen A.E."/>
            <person name="Apt K.E."/>
            <person name="Bechner M."/>
            <person name="Brzezinski M.A."/>
            <person name="Chaal B.K."/>
            <person name="Chiovitti A."/>
            <person name="Davis A.K."/>
            <person name="Demarest M.S."/>
            <person name="Detter J.C."/>
            <person name="Glavina T."/>
            <person name="Goodstein D."/>
            <person name="Hadi M.Z."/>
            <person name="Hellsten U."/>
            <person name="Hildebrand M."/>
            <person name="Jenkins B.D."/>
            <person name="Jurka J."/>
            <person name="Kapitonov V.V."/>
            <person name="Kroger N."/>
            <person name="Lau W.W."/>
            <person name="Lane T.W."/>
            <person name="Larimer F.W."/>
            <person name="Lippmeier J.C."/>
            <person name="Lucas S."/>
            <person name="Medina M."/>
            <person name="Montsant A."/>
            <person name="Obornik M."/>
            <person name="Parker M.S."/>
            <person name="Palenik B."/>
            <person name="Pazour G.J."/>
            <person name="Richardson P.M."/>
            <person name="Rynearson T.A."/>
            <person name="Saito M.A."/>
            <person name="Schwartz D.C."/>
            <person name="Thamatrakoln K."/>
            <person name="Valentin K."/>
            <person name="Vardi A."/>
            <person name="Wilkerson F.P."/>
            <person name="Rokhsar D.S."/>
        </authorList>
    </citation>
    <scope>NUCLEOTIDE SEQUENCE [LARGE SCALE GENOMIC DNA]</scope>
    <source>
        <strain evidence="2 3">CCMP1335</strain>
    </source>
</reference>
<dbReference type="RefSeq" id="XP_002293004.1">
    <property type="nucleotide sequence ID" value="XM_002292968.1"/>
</dbReference>
<feature type="compositionally biased region" description="Low complexity" evidence="1">
    <location>
        <begin position="13"/>
        <end position="42"/>
    </location>
</feature>
<feature type="compositionally biased region" description="Polar residues" evidence="1">
    <location>
        <begin position="484"/>
        <end position="499"/>
    </location>
</feature>
<feature type="region of interest" description="Disordered" evidence="1">
    <location>
        <begin position="1"/>
        <end position="47"/>
    </location>
</feature>
<name>B8CA89_THAPS</name>
<organism evidence="2 3">
    <name type="scientific">Thalassiosira pseudonana</name>
    <name type="common">Marine diatom</name>
    <name type="synonym">Cyclotella nana</name>
    <dbReference type="NCBI Taxonomy" id="35128"/>
    <lineage>
        <taxon>Eukaryota</taxon>
        <taxon>Sar</taxon>
        <taxon>Stramenopiles</taxon>
        <taxon>Ochrophyta</taxon>
        <taxon>Bacillariophyta</taxon>
        <taxon>Coscinodiscophyceae</taxon>
        <taxon>Thalassiosirophycidae</taxon>
        <taxon>Thalassiosirales</taxon>
        <taxon>Thalassiosiraceae</taxon>
        <taxon>Thalassiosira</taxon>
    </lineage>
</organism>
<dbReference type="Proteomes" id="UP000001449">
    <property type="component" value="Chromosome 12"/>
</dbReference>
<evidence type="ECO:0000313" key="2">
    <source>
        <dbReference type="EMBL" id="EED89465.1"/>
    </source>
</evidence>
<dbReference type="InParanoid" id="B8CA89"/>